<keyword evidence="3" id="KW-1185">Reference proteome</keyword>
<feature type="compositionally biased region" description="Pro residues" evidence="1">
    <location>
        <begin position="805"/>
        <end position="816"/>
    </location>
</feature>
<comment type="caution">
    <text evidence="2">The sequence shown here is derived from an EMBL/GenBank/DDBJ whole genome shotgun (WGS) entry which is preliminary data.</text>
</comment>
<dbReference type="EMBL" id="JAACJP010000005">
    <property type="protein sequence ID" value="KAF5384176.1"/>
    <property type="molecule type" value="Genomic_DNA"/>
</dbReference>
<dbReference type="Proteomes" id="UP000565441">
    <property type="component" value="Unassembled WGS sequence"/>
</dbReference>
<protein>
    <submittedName>
        <fullName evidence="2">Uncharacterized protein</fullName>
    </submittedName>
</protein>
<dbReference type="AlphaFoldDB" id="A0A8H5HJC4"/>
<feature type="region of interest" description="Disordered" evidence="1">
    <location>
        <begin position="175"/>
        <end position="234"/>
    </location>
</feature>
<evidence type="ECO:0000313" key="2">
    <source>
        <dbReference type="EMBL" id="KAF5384176.1"/>
    </source>
</evidence>
<feature type="region of interest" description="Disordered" evidence="1">
    <location>
        <begin position="803"/>
        <end position="861"/>
    </location>
</feature>
<feature type="compositionally biased region" description="Basic residues" evidence="1">
    <location>
        <begin position="565"/>
        <end position="574"/>
    </location>
</feature>
<feature type="compositionally biased region" description="Low complexity" evidence="1">
    <location>
        <begin position="734"/>
        <end position="744"/>
    </location>
</feature>
<accession>A0A8H5HJC4</accession>
<feature type="compositionally biased region" description="Low complexity" evidence="1">
    <location>
        <begin position="700"/>
        <end position="711"/>
    </location>
</feature>
<organism evidence="2 3">
    <name type="scientific">Tricholomella constricta</name>
    <dbReference type="NCBI Taxonomy" id="117010"/>
    <lineage>
        <taxon>Eukaryota</taxon>
        <taxon>Fungi</taxon>
        <taxon>Dikarya</taxon>
        <taxon>Basidiomycota</taxon>
        <taxon>Agaricomycotina</taxon>
        <taxon>Agaricomycetes</taxon>
        <taxon>Agaricomycetidae</taxon>
        <taxon>Agaricales</taxon>
        <taxon>Tricholomatineae</taxon>
        <taxon>Lyophyllaceae</taxon>
        <taxon>Tricholomella</taxon>
    </lineage>
</organism>
<proteinExistence type="predicted"/>
<sequence>MEANAPRPFDLVWENLRKIGAVPISEYLSRQDAVPITGHLSKEEASAHHVDVPANLEFNPSTSLIHPKDSEQLIIPASTSFTDQTGYMTQLERTFRSAHPDHSLADALRFEISQRSGDPNGIQCILVITRPEGAFRAYKSEACHSQEHAAEMQAAQVAVEKGAVDFILHGDSKVKESKTETGKLATPQDIQPVEGGVEDGEIDDSVSRQATPTRQDEVATRPESTSAEELEPVKDPRVLEIENACKQHWPENLPPDWVFFCTENEEINSRRWGAALRVHLAVPRVYASDMIYHTAHEAQATCAQLAIDQKVFHLIKDTASNIAIPQTVAVKQKPPPKPTGAVSLQAWFDALPRPLPKFFDTKTVSGIGAISLLNEWVTKARGARLKLQYFWPTEPTQGLFGCVLRVDRPKECRAYLVDPIFVKRGDAKTAVCLLAMINGVGEYIRTAGIEVENKITPRLRALAHSQIFPMLGQKGAGDSYIWTFQIDRDAFGCTLTVGLGSEEHRYVAEPEYRTKADAKVAAALVAAELGLPELLRFRGEPLPPGYRTFWETAQGQQNGTTIHAKSQKPQKRKKIEGDIEHAMEAESKRARKRMRTKAPKEAEGAAQQQGGTSGGSVESSKTTTAGPSSLPPSGALVSEKALGKRSAIATTAPKEAEGATQQQGGVSGGSVESSKTTATGPPPLPSSGALVNEKVPGKRSAIASSSSTSISGGVALGTVTKPQPKAVPLSYERLPPSSTSHTPIHPLPRPPPPPSSGHNLPQRPLPLPYDYVSPPAPQHAFPGFGAAYPQYYPFPTQLSPHLHAPLPPHPMHPMAPPSLYSREGGYMAPPRGEASRSTRPLMPRPFDRQLGDMVQPRKRHS</sequence>
<reference evidence="2 3" key="1">
    <citation type="journal article" date="2020" name="ISME J.">
        <title>Uncovering the hidden diversity of litter-decomposition mechanisms in mushroom-forming fungi.</title>
        <authorList>
            <person name="Floudas D."/>
            <person name="Bentzer J."/>
            <person name="Ahren D."/>
            <person name="Johansson T."/>
            <person name="Persson P."/>
            <person name="Tunlid A."/>
        </authorList>
    </citation>
    <scope>NUCLEOTIDE SEQUENCE [LARGE SCALE GENOMIC DNA]</scope>
    <source>
        <strain evidence="2 3">CBS 661.87</strain>
    </source>
</reference>
<feature type="region of interest" description="Disordered" evidence="1">
    <location>
        <begin position="553"/>
        <end position="772"/>
    </location>
</feature>
<name>A0A8H5HJC4_9AGAR</name>
<evidence type="ECO:0000313" key="3">
    <source>
        <dbReference type="Proteomes" id="UP000565441"/>
    </source>
</evidence>
<feature type="compositionally biased region" description="Basic and acidic residues" evidence="1">
    <location>
        <begin position="575"/>
        <end position="588"/>
    </location>
</feature>
<feature type="compositionally biased region" description="Low complexity" evidence="1">
    <location>
        <begin position="604"/>
        <end position="624"/>
    </location>
</feature>
<evidence type="ECO:0000256" key="1">
    <source>
        <dbReference type="SAM" id="MobiDB-lite"/>
    </source>
</evidence>
<gene>
    <name evidence="2" type="ORF">D9615_003163</name>
</gene>
<feature type="compositionally biased region" description="Pro residues" evidence="1">
    <location>
        <begin position="745"/>
        <end position="755"/>
    </location>
</feature>
<feature type="compositionally biased region" description="Polar residues" evidence="1">
    <location>
        <begin position="553"/>
        <end position="564"/>
    </location>
</feature>
<dbReference type="OrthoDB" id="3254160at2759"/>
<feature type="compositionally biased region" description="Low complexity" evidence="1">
    <location>
        <begin position="661"/>
        <end position="674"/>
    </location>
</feature>